<dbReference type="Proteomes" id="UP001461163">
    <property type="component" value="Unassembled WGS sequence"/>
</dbReference>
<keyword evidence="2" id="KW-0732">Signal</keyword>
<comment type="caution">
    <text evidence="4">The sequence shown here is derived from an EMBL/GenBank/DDBJ whole genome shotgun (WGS) entry which is preliminary data.</text>
</comment>
<feature type="signal peptide" evidence="2">
    <location>
        <begin position="1"/>
        <end position="34"/>
    </location>
</feature>
<dbReference type="PANTHER" id="PTHR46018:SF2">
    <property type="entry name" value="ZINC PHOSPHODIESTERASE ELAC PROTEIN 1"/>
    <property type="match status" value="1"/>
</dbReference>
<dbReference type="EMBL" id="JBBMQS010000002">
    <property type="protein sequence ID" value="MEM5496382.1"/>
    <property type="molecule type" value="Genomic_DNA"/>
</dbReference>
<dbReference type="SUPFAM" id="SSF56281">
    <property type="entry name" value="Metallo-hydrolase/oxidoreductase"/>
    <property type="match status" value="1"/>
</dbReference>
<keyword evidence="1" id="KW-0378">Hydrolase</keyword>
<organism evidence="4 5">
    <name type="scientific">Paraglaciecola mesophila</name>
    <dbReference type="NCBI Taxonomy" id="197222"/>
    <lineage>
        <taxon>Bacteria</taxon>
        <taxon>Pseudomonadati</taxon>
        <taxon>Pseudomonadota</taxon>
        <taxon>Gammaproteobacteria</taxon>
        <taxon>Alteromonadales</taxon>
        <taxon>Alteromonadaceae</taxon>
        <taxon>Paraglaciecola</taxon>
    </lineage>
</organism>
<dbReference type="InterPro" id="IPR001279">
    <property type="entry name" value="Metallo-B-lactamas"/>
</dbReference>
<feature type="chain" id="PRO_5047378339" evidence="2">
    <location>
        <begin position="35"/>
        <end position="318"/>
    </location>
</feature>
<dbReference type="InterPro" id="IPR036866">
    <property type="entry name" value="RibonucZ/Hydroxyglut_hydro"/>
</dbReference>
<evidence type="ECO:0000313" key="4">
    <source>
        <dbReference type="EMBL" id="MEM5496382.1"/>
    </source>
</evidence>
<name>A0ABU9SR84_9ALTE</name>
<keyword evidence="5" id="KW-1185">Reference proteome</keyword>
<dbReference type="InterPro" id="IPR044094">
    <property type="entry name" value="AtsA-like_MBL-fold"/>
</dbReference>
<sequence length="318" mass="33908">MAIINTASRAISLKQLTSHAVTMLLVATGFSAHSAPTQSCAKQDVTLQVLGSGGPELNDGRVSSSYLIWHKNKARVLIDAGPGSSVNFGASGADFADLQGILLTHLHVDHSADLPAYVKGSYFTSRSEDLTVFGPAGNAMMPDTSEYLASLMGGEGAFAYLSDYTQRTSQADYHINAQNIPLMPIKQHSQKISNDITITASPVHHGPIAALAWRVDIGTCSITFSGDMSNKNATLATLAKGSDILVMHNAVPQSATGAAINLHMRPIDIGKIAQQANAKRVVLSHFMNRTRNDSEATLSFIQQYYSGKVELATDMATF</sequence>
<dbReference type="CDD" id="cd07719">
    <property type="entry name" value="arylsulfatase_AtsA-like_MBL-fold"/>
    <property type="match status" value="1"/>
</dbReference>
<evidence type="ECO:0000259" key="3">
    <source>
        <dbReference type="SMART" id="SM00849"/>
    </source>
</evidence>
<dbReference type="Pfam" id="PF12706">
    <property type="entry name" value="Lactamase_B_2"/>
    <property type="match status" value="1"/>
</dbReference>
<evidence type="ECO:0000256" key="2">
    <source>
        <dbReference type="SAM" id="SignalP"/>
    </source>
</evidence>
<dbReference type="Gene3D" id="3.60.15.10">
    <property type="entry name" value="Ribonuclease Z/Hydroxyacylglutathione hydrolase-like"/>
    <property type="match status" value="1"/>
</dbReference>
<accession>A0ABU9SR84</accession>
<dbReference type="SMART" id="SM00849">
    <property type="entry name" value="Lactamase_B"/>
    <property type="match status" value="1"/>
</dbReference>
<evidence type="ECO:0000256" key="1">
    <source>
        <dbReference type="ARBA" id="ARBA00022801"/>
    </source>
</evidence>
<dbReference type="RefSeq" id="WP_342880856.1">
    <property type="nucleotide sequence ID" value="NZ_JBBMQS010000002.1"/>
</dbReference>
<feature type="domain" description="Metallo-beta-lactamase" evidence="3">
    <location>
        <begin position="62"/>
        <end position="285"/>
    </location>
</feature>
<protein>
    <submittedName>
        <fullName evidence="4">MBL fold metallo-hydrolase</fullName>
    </submittedName>
</protein>
<dbReference type="PANTHER" id="PTHR46018">
    <property type="entry name" value="ZINC PHOSPHODIESTERASE ELAC PROTEIN 1"/>
    <property type="match status" value="1"/>
</dbReference>
<evidence type="ECO:0000313" key="5">
    <source>
        <dbReference type="Proteomes" id="UP001461163"/>
    </source>
</evidence>
<gene>
    <name evidence="4" type="ORF">WNY77_03120</name>
</gene>
<reference evidence="4 5" key="1">
    <citation type="submission" date="2024-03" db="EMBL/GenBank/DDBJ databases">
        <title>Community enrichment and isolation of bacterial strains for fucoidan degradation.</title>
        <authorList>
            <person name="Sichert A."/>
        </authorList>
    </citation>
    <scope>NUCLEOTIDE SEQUENCE [LARGE SCALE GENOMIC DNA]</scope>
    <source>
        <strain evidence="4 5">AS12</strain>
    </source>
</reference>
<proteinExistence type="predicted"/>